<organism evidence="1 2">
    <name type="scientific">Oopsacas minuta</name>
    <dbReference type="NCBI Taxonomy" id="111878"/>
    <lineage>
        <taxon>Eukaryota</taxon>
        <taxon>Metazoa</taxon>
        <taxon>Porifera</taxon>
        <taxon>Hexactinellida</taxon>
        <taxon>Hexasterophora</taxon>
        <taxon>Lyssacinosida</taxon>
        <taxon>Leucopsacidae</taxon>
        <taxon>Oopsacas</taxon>
    </lineage>
</organism>
<keyword evidence="2" id="KW-1185">Reference proteome</keyword>
<comment type="caution">
    <text evidence="1">The sequence shown here is derived from an EMBL/GenBank/DDBJ whole genome shotgun (WGS) entry which is preliminary data.</text>
</comment>
<proteinExistence type="predicted"/>
<gene>
    <name evidence="1" type="ORF">LOD99_7132</name>
</gene>
<dbReference type="AlphaFoldDB" id="A0AAV7JJZ0"/>
<evidence type="ECO:0000313" key="2">
    <source>
        <dbReference type="Proteomes" id="UP001165289"/>
    </source>
</evidence>
<evidence type="ECO:0000313" key="1">
    <source>
        <dbReference type="EMBL" id="KAI6648745.1"/>
    </source>
</evidence>
<dbReference type="Proteomes" id="UP001165289">
    <property type="component" value="Unassembled WGS sequence"/>
</dbReference>
<accession>A0AAV7JJZ0</accession>
<dbReference type="EMBL" id="JAKMXF010000326">
    <property type="protein sequence ID" value="KAI6648745.1"/>
    <property type="molecule type" value="Genomic_DNA"/>
</dbReference>
<name>A0AAV7JJZ0_9METZ</name>
<protein>
    <submittedName>
        <fullName evidence="1">Histone-lysine N-methyltransferase SETMAR-like</fullName>
    </submittedName>
</protein>
<dbReference type="Gene3D" id="3.30.420.10">
    <property type="entry name" value="Ribonuclease H-like superfamily/Ribonuclease H"/>
    <property type="match status" value="1"/>
</dbReference>
<dbReference type="GO" id="GO:0003676">
    <property type="term" value="F:nucleic acid binding"/>
    <property type="evidence" value="ECO:0007669"/>
    <property type="project" value="InterPro"/>
</dbReference>
<dbReference type="InterPro" id="IPR052709">
    <property type="entry name" value="Transposase-MT_Hybrid"/>
</dbReference>
<dbReference type="PANTHER" id="PTHR46060:SF1">
    <property type="entry name" value="MARINER MOS1 TRANSPOSASE-LIKE PROTEIN"/>
    <property type="match status" value="1"/>
</dbReference>
<dbReference type="InterPro" id="IPR036397">
    <property type="entry name" value="RNaseH_sf"/>
</dbReference>
<sequence>MWAIFFRNNGFVEGIVREDRKTITADWYRTTCLPKLFRAIEKQREKSDVRGILLHHDNASSHTALRTREVLENFNIGTLPHPPYSPDLAICDAGYSQC</sequence>
<reference evidence="1 2" key="1">
    <citation type="journal article" date="2023" name="BMC Biol.">
        <title>The compact genome of the sponge Oopsacas minuta (Hexactinellida) is lacking key metazoan core genes.</title>
        <authorList>
            <person name="Santini S."/>
            <person name="Schenkelaars Q."/>
            <person name="Jourda C."/>
            <person name="Duchesne M."/>
            <person name="Belahbib H."/>
            <person name="Rocher C."/>
            <person name="Selva M."/>
            <person name="Riesgo A."/>
            <person name="Vervoort M."/>
            <person name="Leys S.P."/>
            <person name="Kodjabachian L."/>
            <person name="Le Bivic A."/>
            <person name="Borchiellini C."/>
            <person name="Claverie J.M."/>
            <person name="Renard E."/>
        </authorList>
    </citation>
    <scope>NUCLEOTIDE SEQUENCE [LARGE SCALE GENOMIC DNA]</scope>
    <source>
        <strain evidence="1">SPO-2</strain>
    </source>
</reference>
<dbReference type="PANTHER" id="PTHR46060">
    <property type="entry name" value="MARINER MOS1 TRANSPOSASE-LIKE PROTEIN"/>
    <property type="match status" value="1"/>
</dbReference>